<dbReference type="SUPFAM" id="SSF56317">
    <property type="entry name" value="Carbon-nitrogen hydrolase"/>
    <property type="match status" value="1"/>
</dbReference>
<feature type="non-terminal residue" evidence="2">
    <location>
        <position position="33"/>
    </location>
</feature>
<proteinExistence type="predicted"/>
<name>A0A382AW17_9ZZZZ</name>
<organism evidence="2">
    <name type="scientific">marine metagenome</name>
    <dbReference type="NCBI Taxonomy" id="408172"/>
    <lineage>
        <taxon>unclassified sequences</taxon>
        <taxon>metagenomes</taxon>
        <taxon>ecological metagenomes</taxon>
    </lineage>
</organism>
<dbReference type="InterPro" id="IPR003010">
    <property type="entry name" value="C-N_Hydrolase"/>
</dbReference>
<sequence length="33" mass="3568">MIKVAIIQQAPIFLDKEKTIQKAVALIEEAAGS</sequence>
<protein>
    <recommendedName>
        <fullName evidence="1">CN hydrolase domain-containing protein</fullName>
    </recommendedName>
</protein>
<accession>A0A382AW17</accession>
<dbReference type="InterPro" id="IPR036526">
    <property type="entry name" value="C-N_Hydrolase_sf"/>
</dbReference>
<reference evidence="2" key="1">
    <citation type="submission" date="2018-05" db="EMBL/GenBank/DDBJ databases">
        <authorList>
            <person name="Lanie J.A."/>
            <person name="Ng W.-L."/>
            <person name="Kazmierczak K.M."/>
            <person name="Andrzejewski T.M."/>
            <person name="Davidsen T.M."/>
            <person name="Wayne K.J."/>
            <person name="Tettelin H."/>
            <person name="Glass J.I."/>
            <person name="Rusch D."/>
            <person name="Podicherti R."/>
            <person name="Tsui H.-C.T."/>
            <person name="Winkler M.E."/>
        </authorList>
    </citation>
    <scope>NUCLEOTIDE SEQUENCE</scope>
</reference>
<feature type="domain" description="CN hydrolase" evidence="1">
    <location>
        <begin position="2"/>
        <end position="33"/>
    </location>
</feature>
<dbReference type="EMBL" id="UINC01026908">
    <property type="protein sequence ID" value="SVB05213.1"/>
    <property type="molecule type" value="Genomic_DNA"/>
</dbReference>
<evidence type="ECO:0000313" key="2">
    <source>
        <dbReference type="EMBL" id="SVB05213.1"/>
    </source>
</evidence>
<dbReference type="PROSITE" id="PS50263">
    <property type="entry name" value="CN_HYDROLASE"/>
    <property type="match status" value="1"/>
</dbReference>
<evidence type="ECO:0000259" key="1">
    <source>
        <dbReference type="PROSITE" id="PS50263"/>
    </source>
</evidence>
<gene>
    <name evidence="2" type="ORF">METZ01_LOCUS158067</name>
</gene>
<dbReference type="AlphaFoldDB" id="A0A382AW17"/>